<dbReference type="Proteomes" id="UP000012117">
    <property type="component" value="Unassembled WGS sequence"/>
</dbReference>
<accession>M7ABE9</accession>
<gene>
    <name evidence="1" type="ORF">LEP1GSC124_1905</name>
</gene>
<dbReference type="EMBL" id="AKWN02000167">
    <property type="protein sequence ID" value="EMP08129.1"/>
    <property type="molecule type" value="Genomic_DNA"/>
</dbReference>
<organism evidence="1 2">
    <name type="scientific">Leptospira interrogans serovar Pyrogenes str. 200701872</name>
    <dbReference type="NCBI Taxonomy" id="1193029"/>
    <lineage>
        <taxon>Bacteria</taxon>
        <taxon>Pseudomonadati</taxon>
        <taxon>Spirochaetota</taxon>
        <taxon>Spirochaetia</taxon>
        <taxon>Leptospirales</taxon>
        <taxon>Leptospiraceae</taxon>
        <taxon>Leptospira</taxon>
    </lineage>
</organism>
<dbReference type="BioCyc" id="LINT1193029:G11R4-389-MONOMER"/>
<evidence type="ECO:0000313" key="2">
    <source>
        <dbReference type="Proteomes" id="UP000012117"/>
    </source>
</evidence>
<comment type="caution">
    <text evidence="1">The sequence shown here is derived from an EMBL/GenBank/DDBJ whole genome shotgun (WGS) entry which is preliminary data.</text>
</comment>
<evidence type="ECO:0000313" key="1">
    <source>
        <dbReference type="EMBL" id="EMP08129.1"/>
    </source>
</evidence>
<dbReference type="AlphaFoldDB" id="M7ABE9"/>
<reference evidence="1 2" key="1">
    <citation type="submission" date="2013-01" db="EMBL/GenBank/DDBJ databases">
        <authorList>
            <person name="Harkins D.M."/>
            <person name="Durkin A.S."/>
            <person name="Brinkac L.M."/>
            <person name="Haft D.H."/>
            <person name="Selengut J.D."/>
            <person name="Sanka R."/>
            <person name="DePew J."/>
            <person name="Purushe J."/>
            <person name="Picardeau M."/>
            <person name="Werts C."/>
            <person name="Goarant C."/>
            <person name="Vinetz J.M."/>
            <person name="Sutton G.G."/>
            <person name="Nierman W.C."/>
            <person name="Fouts D.E."/>
        </authorList>
    </citation>
    <scope>NUCLEOTIDE SEQUENCE [LARGE SCALE GENOMIC DNA]</scope>
    <source>
        <strain evidence="1 2">200701872</strain>
    </source>
</reference>
<sequence>MNDDSFVFCSSFHNSQSLTVNPRFVRVLTSVFLQKIDLG</sequence>
<name>M7ABE9_LEPIR</name>
<protein>
    <submittedName>
        <fullName evidence="1">Uncharacterized protein</fullName>
    </submittedName>
</protein>
<proteinExistence type="predicted"/>